<dbReference type="PANTHER" id="PTHR13803">
    <property type="entry name" value="SEC24-RELATED PROTEIN"/>
    <property type="match status" value="1"/>
</dbReference>
<dbReference type="InterPro" id="IPR050550">
    <property type="entry name" value="SEC23_SEC24_subfamily"/>
</dbReference>
<dbReference type="GO" id="GO:0030127">
    <property type="term" value="C:COPII vesicle coat"/>
    <property type="evidence" value="ECO:0007669"/>
    <property type="project" value="TreeGrafter"/>
</dbReference>
<accession>A0AAW1HYC0</accession>
<reference evidence="1" key="1">
    <citation type="submission" date="2024-03" db="EMBL/GenBank/DDBJ databases">
        <title>WGS assembly of Saponaria officinalis var. Norfolk2.</title>
        <authorList>
            <person name="Jenkins J."/>
            <person name="Shu S."/>
            <person name="Grimwood J."/>
            <person name="Barry K."/>
            <person name="Goodstein D."/>
            <person name="Schmutz J."/>
            <person name="Leebens-Mack J."/>
            <person name="Osbourn A."/>
        </authorList>
    </citation>
    <scope>NUCLEOTIDE SEQUENCE [LARGE SCALE GENOMIC DNA]</scope>
    <source>
        <strain evidence="1">JIC</strain>
    </source>
</reference>
<dbReference type="GO" id="GO:0000149">
    <property type="term" value="F:SNARE binding"/>
    <property type="evidence" value="ECO:0007669"/>
    <property type="project" value="TreeGrafter"/>
</dbReference>
<name>A0AAW1HYC0_SAPOF</name>
<protein>
    <submittedName>
        <fullName evidence="1">Uncharacterized protein</fullName>
    </submittedName>
</protein>
<dbReference type="GO" id="GO:0090110">
    <property type="term" value="P:COPII-coated vesicle cargo loading"/>
    <property type="evidence" value="ECO:0007669"/>
    <property type="project" value="TreeGrafter"/>
</dbReference>
<dbReference type="EMBL" id="JBDFQZ010000010">
    <property type="protein sequence ID" value="KAK9682110.1"/>
    <property type="molecule type" value="Genomic_DNA"/>
</dbReference>
<dbReference type="SUPFAM" id="SSF53300">
    <property type="entry name" value="vWA-like"/>
    <property type="match status" value="1"/>
</dbReference>
<comment type="caution">
    <text evidence="1">The sequence shown here is derived from an EMBL/GenBank/DDBJ whole genome shotgun (WGS) entry which is preliminary data.</text>
</comment>
<keyword evidence="2" id="KW-1185">Reference proteome</keyword>
<evidence type="ECO:0000313" key="1">
    <source>
        <dbReference type="EMBL" id="KAK9682110.1"/>
    </source>
</evidence>
<sequence>MQARPVYVAAVYLSSSEEFIDLIKSALLAALEALPSGELFGLATFSVKLGLYDVQGPVSVVKNIFIPSDSEGTIQMELEDAVPLSSFLAPVDTCKDRIASAIETLKPMTTWERSAAAGQALEGVLFGGRGFGAAMEALFNYLGSEYGSTFALGIELYI</sequence>
<gene>
    <name evidence="1" type="ORF">RND81_10G051200</name>
</gene>
<proteinExistence type="predicted"/>
<dbReference type="AlphaFoldDB" id="A0AAW1HYC0"/>
<dbReference type="Proteomes" id="UP001443914">
    <property type="component" value="Unassembled WGS sequence"/>
</dbReference>
<dbReference type="GO" id="GO:0008270">
    <property type="term" value="F:zinc ion binding"/>
    <property type="evidence" value="ECO:0007669"/>
    <property type="project" value="TreeGrafter"/>
</dbReference>
<dbReference type="PANTHER" id="PTHR13803:SF17">
    <property type="entry name" value="PROTEIN TRANSPORT PROTEIN SEC24"/>
    <property type="match status" value="1"/>
</dbReference>
<dbReference type="InterPro" id="IPR036465">
    <property type="entry name" value="vWFA_dom_sf"/>
</dbReference>
<dbReference type="GO" id="GO:0070971">
    <property type="term" value="C:endoplasmic reticulum exit site"/>
    <property type="evidence" value="ECO:0007669"/>
    <property type="project" value="TreeGrafter"/>
</dbReference>
<evidence type="ECO:0000313" key="2">
    <source>
        <dbReference type="Proteomes" id="UP001443914"/>
    </source>
</evidence>
<organism evidence="1 2">
    <name type="scientific">Saponaria officinalis</name>
    <name type="common">Common soapwort</name>
    <name type="synonym">Lychnis saponaria</name>
    <dbReference type="NCBI Taxonomy" id="3572"/>
    <lineage>
        <taxon>Eukaryota</taxon>
        <taxon>Viridiplantae</taxon>
        <taxon>Streptophyta</taxon>
        <taxon>Embryophyta</taxon>
        <taxon>Tracheophyta</taxon>
        <taxon>Spermatophyta</taxon>
        <taxon>Magnoliopsida</taxon>
        <taxon>eudicotyledons</taxon>
        <taxon>Gunneridae</taxon>
        <taxon>Pentapetalae</taxon>
        <taxon>Caryophyllales</taxon>
        <taxon>Caryophyllaceae</taxon>
        <taxon>Caryophylleae</taxon>
        <taxon>Saponaria</taxon>
    </lineage>
</organism>
<dbReference type="Gene3D" id="3.40.50.410">
    <property type="entry name" value="von Willebrand factor, type A domain"/>
    <property type="match status" value="1"/>
</dbReference>